<dbReference type="Gene3D" id="1.10.287.90">
    <property type="match status" value="1"/>
</dbReference>
<keyword evidence="11 16" id="KW-0408">Iron</keyword>
<evidence type="ECO:0000256" key="7">
    <source>
        <dbReference type="ARBA" id="ARBA00022723"/>
    </source>
</evidence>
<dbReference type="InterPro" id="IPR008972">
    <property type="entry name" value="Cupredoxin"/>
</dbReference>
<evidence type="ECO:0000259" key="21">
    <source>
        <dbReference type="PROSITE" id="PS50999"/>
    </source>
</evidence>
<dbReference type="PANTHER" id="PTHR22888:SF9">
    <property type="entry name" value="CYTOCHROME C OXIDASE SUBUNIT 2"/>
    <property type="match status" value="1"/>
</dbReference>
<evidence type="ECO:0000256" key="5">
    <source>
        <dbReference type="ARBA" id="ARBA00022660"/>
    </source>
</evidence>
<evidence type="ECO:0000256" key="15">
    <source>
        <dbReference type="ARBA" id="ARBA00047816"/>
    </source>
</evidence>
<dbReference type="CDD" id="cd13912">
    <property type="entry name" value="CcO_II_C"/>
    <property type="match status" value="1"/>
</dbReference>
<dbReference type="InterPro" id="IPR036909">
    <property type="entry name" value="Cyt_c-like_dom_sf"/>
</dbReference>
<dbReference type="PROSITE" id="PS00078">
    <property type="entry name" value="COX2"/>
    <property type="match status" value="1"/>
</dbReference>
<evidence type="ECO:0000313" key="24">
    <source>
        <dbReference type="Proteomes" id="UP000323671"/>
    </source>
</evidence>
<reference evidence="23 24" key="1">
    <citation type="submission" date="2017-07" db="EMBL/GenBank/DDBJ databases">
        <title>Complete genome sequence of Oryzomicrobium terrae TPP412.</title>
        <authorList>
            <person name="Chiu L.-W."/>
            <person name="Lo K.-J."/>
            <person name="Tsai Y.-M."/>
            <person name="Lin S.-S."/>
            <person name="Kuo C.-H."/>
            <person name="Liu C.-T."/>
        </authorList>
    </citation>
    <scope>NUCLEOTIDE SEQUENCE [LARGE SCALE GENOMIC DNA]</scope>
    <source>
        <strain evidence="23 24">TPP412</strain>
    </source>
</reference>
<organism evidence="23 24">
    <name type="scientific">Oryzomicrobium terrae</name>
    <dbReference type="NCBI Taxonomy" id="1735038"/>
    <lineage>
        <taxon>Bacteria</taxon>
        <taxon>Pseudomonadati</taxon>
        <taxon>Pseudomonadota</taxon>
        <taxon>Betaproteobacteria</taxon>
        <taxon>Rhodocyclales</taxon>
        <taxon>Rhodocyclaceae</taxon>
        <taxon>Oryzomicrobium</taxon>
    </lineage>
</organism>
<dbReference type="SUPFAM" id="SSF46626">
    <property type="entry name" value="Cytochrome c"/>
    <property type="match status" value="1"/>
</dbReference>
<comment type="subcellular location">
    <subcellularLocation>
        <location evidence="17">Cell membrane</location>
        <topology evidence="17">Multi-pass membrane protein</topology>
    </subcellularLocation>
    <subcellularLocation>
        <location evidence="1">Membrane</location>
        <topology evidence="1">Multi-pass membrane protein</topology>
    </subcellularLocation>
</comment>
<dbReference type="PRINTS" id="PR01166">
    <property type="entry name" value="CYCOXIDASEII"/>
</dbReference>
<gene>
    <name evidence="23" type="primary">coxB</name>
    <name evidence="23" type="ORF">OTERR_03720</name>
</gene>
<dbReference type="NCBIfam" id="TIGR02866">
    <property type="entry name" value="CoxB"/>
    <property type="match status" value="1"/>
</dbReference>
<evidence type="ECO:0000256" key="4">
    <source>
        <dbReference type="ARBA" id="ARBA00022617"/>
    </source>
</evidence>
<dbReference type="PROSITE" id="PS50999">
    <property type="entry name" value="COX2_TM"/>
    <property type="match status" value="1"/>
</dbReference>
<evidence type="ECO:0000256" key="18">
    <source>
        <dbReference type="RuleBase" id="RU004024"/>
    </source>
</evidence>
<evidence type="ECO:0000256" key="16">
    <source>
        <dbReference type="PROSITE-ProRule" id="PRU00433"/>
    </source>
</evidence>
<dbReference type="InterPro" id="IPR002429">
    <property type="entry name" value="CcO_II-like_C"/>
</dbReference>
<evidence type="ECO:0000256" key="2">
    <source>
        <dbReference type="ARBA" id="ARBA00007866"/>
    </source>
</evidence>
<dbReference type="EC" id="7.1.1.9" evidence="18"/>
<dbReference type="GO" id="GO:0016491">
    <property type="term" value="F:oxidoreductase activity"/>
    <property type="evidence" value="ECO:0007669"/>
    <property type="project" value="InterPro"/>
</dbReference>
<keyword evidence="24" id="KW-1185">Reference proteome</keyword>
<evidence type="ECO:0000259" key="20">
    <source>
        <dbReference type="PROSITE" id="PS50857"/>
    </source>
</evidence>
<dbReference type="InterPro" id="IPR034210">
    <property type="entry name" value="CcO_II_C"/>
</dbReference>
<comment type="catalytic activity">
    <reaction evidence="15 18">
        <text>4 Fe(II)-[cytochrome c] + O2 + 8 H(+)(in) = 4 Fe(III)-[cytochrome c] + 2 H2O + 4 H(+)(out)</text>
        <dbReference type="Rhea" id="RHEA:11436"/>
        <dbReference type="Rhea" id="RHEA-COMP:10350"/>
        <dbReference type="Rhea" id="RHEA-COMP:14399"/>
        <dbReference type="ChEBI" id="CHEBI:15377"/>
        <dbReference type="ChEBI" id="CHEBI:15378"/>
        <dbReference type="ChEBI" id="CHEBI:15379"/>
        <dbReference type="ChEBI" id="CHEBI:29033"/>
        <dbReference type="ChEBI" id="CHEBI:29034"/>
        <dbReference type="EC" id="7.1.1.9"/>
    </reaction>
</comment>
<dbReference type="InterPro" id="IPR009056">
    <property type="entry name" value="Cyt_c-like_dom"/>
</dbReference>
<evidence type="ECO:0000256" key="19">
    <source>
        <dbReference type="SAM" id="Phobius"/>
    </source>
</evidence>
<keyword evidence="5 17" id="KW-0679">Respiratory chain</keyword>
<dbReference type="InterPro" id="IPR001505">
    <property type="entry name" value="Copper_CuA"/>
</dbReference>
<dbReference type="Gene3D" id="2.60.40.420">
    <property type="entry name" value="Cupredoxins - blue copper proteins"/>
    <property type="match status" value="1"/>
</dbReference>
<dbReference type="PROSITE" id="PS50857">
    <property type="entry name" value="COX2_CUA"/>
    <property type="match status" value="1"/>
</dbReference>
<dbReference type="SUPFAM" id="SSF49503">
    <property type="entry name" value="Cupredoxins"/>
    <property type="match status" value="1"/>
</dbReference>
<comment type="similarity">
    <text evidence="2 17">Belongs to the cytochrome c oxidase subunit 2 family.</text>
</comment>
<dbReference type="InterPro" id="IPR036257">
    <property type="entry name" value="Cyt_c_oxidase_su2_TM_sf"/>
</dbReference>
<dbReference type="AlphaFoldDB" id="A0A5C1E6D7"/>
<dbReference type="EMBL" id="CP022579">
    <property type="protein sequence ID" value="QEL63848.1"/>
    <property type="molecule type" value="Genomic_DNA"/>
</dbReference>
<dbReference type="GO" id="GO:0005507">
    <property type="term" value="F:copper ion binding"/>
    <property type="evidence" value="ECO:0007669"/>
    <property type="project" value="InterPro"/>
</dbReference>
<protein>
    <recommendedName>
        <fullName evidence="18">Cytochrome c oxidase subunit 2</fullName>
        <ecNumber evidence="18">7.1.1.9</ecNumber>
    </recommendedName>
</protein>
<evidence type="ECO:0000256" key="10">
    <source>
        <dbReference type="ARBA" id="ARBA00022989"/>
    </source>
</evidence>
<dbReference type="Pfam" id="PF00116">
    <property type="entry name" value="COX2"/>
    <property type="match status" value="1"/>
</dbReference>
<name>A0A5C1E6D7_9RHOO</name>
<dbReference type="InterPro" id="IPR011759">
    <property type="entry name" value="Cyt_c_oxidase_su2_TM_dom"/>
</dbReference>
<dbReference type="Proteomes" id="UP000323671">
    <property type="component" value="Chromosome"/>
</dbReference>
<sequence length="419" mass="45247">MKKKDGWRQAMDAGSCQAWHRLRVICAAALSSCRGGLAALAIGLLPGGARAEFGINLQPPATIIARQIDDLHTTILWICAVILVVVFLPLVYALIRFRRSRGAQASTFHDNTPLEIVWTIIPVVILVAMAWPATETVLAMKDTSAADMTVKVTGHQWKWEYEYLARDGTPEGSEPVRFFSNLATPREQIGNQADKGEHYLLEVDNPLVVPTGKKIRVVLTAADVIHSWWVPAFGVKQDAIPGFIRDTWFKVDEPGTYRGQCAELCGVNHGYMPVVVKAVPPAEFDAWMAEQKAQRAIAKAAAAKTYTLAQLKDQGEKLYATNCAACHQPNGKGLPGAFPALDGSKVATGPVDGHLDVVLHGRPGTAMQAFGKQLSDLEIAAILTYERNAWGNRAGDVVQPAMVAARRNAGAVASAPASN</sequence>
<dbReference type="Pfam" id="PF02790">
    <property type="entry name" value="COX2_TM"/>
    <property type="match status" value="1"/>
</dbReference>
<comment type="cofactor">
    <cofactor evidence="18">
        <name>Cu cation</name>
        <dbReference type="ChEBI" id="CHEBI:23378"/>
    </cofactor>
    <text evidence="18">Binds a copper A center.</text>
</comment>
<dbReference type="Gene3D" id="1.10.760.10">
    <property type="entry name" value="Cytochrome c-like domain"/>
    <property type="match status" value="1"/>
</dbReference>
<keyword evidence="13 19" id="KW-0472">Membrane</keyword>
<dbReference type="InterPro" id="IPR045187">
    <property type="entry name" value="CcO_II"/>
</dbReference>
<dbReference type="RefSeq" id="WP_246154270.1">
    <property type="nucleotide sequence ID" value="NZ_CP022579.1"/>
</dbReference>
<keyword evidence="7 16" id="KW-0479">Metal-binding</keyword>
<dbReference type="Pfam" id="PF13442">
    <property type="entry name" value="Cytochrome_CBB3"/>
    <property type="match status" value="1"/>
</dbReference>
<evidence type="ECO:0000256" key="17">
    <source>
        <dbReference type="RuleBase" id="RU000456"/>
    </source>
</evidence>
<evidence type="ECO:0000256" key="3">
    <source>
        <dbReference type="ARBA" id="ARBA00022448"/>
    </source>
</evidence>
<dbReference type="KEGG" id="otr:OTERR_03720"/>
<evidence type="ECO:0000259" key="22">
    <source>
        <dbReference type="PROSITE" id="PS51007"/>
    </source>
</evidence>
<evidence type="ECO:0000256" key="1">
    <source>
        <dbReference type="ARBA" id="ARBA00004141"/>
    </source>
</evidence>
<dbReference type="GO" id="GO:0042773">
    <property type="term" value="P:ATP synthesis coupled electron transport"/>
    <property type="evidence" value="ECO:0007669"/>
    <property type="project" value="TreeGrafter"/>
</dbReference>
<keyword evidence="3 17" id="KW-0813">Transport</keyword>
<feature type="transmembrane region" description="Helical" evidence="19">
    <location>
        <begin position="116"/>
        <end position="134"/>
    </location>
</feature>
<dbReference type="PANTHER" id="PTHR22888">
    <property type="entry name" value="CYTOCHROME C OXIDASE, SUBUNIT II"/>
    <property type="match status" value="1"/>
</dbReference>
<dbReference type="SUPFAM" id="SSF81464">
    <property type="entry name" value="Cytochrome c oxidase subunit II-like, transmembrane region"/>
    <property type="match status" value="1"/>
</dbReference>
<keyword evidence="10 19" id="KW-1133">Transmembrane helix</keyword>
<evidence type="ECO:0000256" key="8">
    <source>
        <dbReference type="ARBA" id="ARBA00022967"/>
    </source>
</evidence>
<proteinExistence type="inferred from homology"/>
<evidence type="ECO:0000256" key="6">
    <source>
        <dbReference type="ARBA" id="ARBA00022692"/>
    </source>
</evidence>
<evidence type="ECO:0000313" key="23">
    <source>
        <dbReference type="EMBL" id="QEL63848.1"/>
    </source>
</evidence>
<keyword evidence="8" id="KW-1278">Translocase</keyword>
<comment type="function">
    <text evidence="14 18">Subunits I and II form the functional core of the enzyme complex. Electrons originating in cytochrome c are transferred via heme a and Cu(A) to the binuclear center formed by heme a3 and Cu(B).</text>
</comment>
<dbReference type="GO" id="GO:0004129">
    <property type="term" value="F:cytochrome-c oxidase activity"/>
    <property type="evidence" value="ECO:0007669"/>
    <property type="project" value="UniProtKB-EC"/>
</dbReference>
<dbReference type="PROSITE" id="PS51007">
    <property type="entry name" value="CYTC"/>
    <property type="match status" value="1"/>
</dbReference>
<dbReference type="GO" id="GO:0020037">
    <property type="term" value="F:heme binding"/>
    <property type="evidence" value="ECO:0007669"/>
    <property type="project" value="InterPro"/>
</dbReference>
<feature type="transmembrane region" description="Helical" evidence="19">
    <location>
        <begin position="75"/>
        <end position="95"/>
    </location>
</feature>
<keyword evidence="9 17" id="KW-0249">Electron transport</keyword>
<feature type="domain" description="Cytochrome c" evidence="22">
    <location>
        <begin position="310"/>
        <end position="390"/>
    </location>
</feature>
<feature type="domain" description="Cytochrome oxidase subunit II transmembrane region profile" evidence="21">
    <location>
        <begin position="49"/>
        <end position="144"/>
    </location>
</feature>
<accession>A0A5C1E6D7</accession>
<feature type="domain" description="Cytochrome oxidase subunit II copper A binding" evidence="20">
    <location>
        <begin position="145"/>
        <end position="290"/>
    </location>
</feature>
<evidence type="ECO:0000256" key="13">
    <source>
        <dbReference type="ARBA" id="ARBA00023136"/>
    </source>
</evidence>
<keyword evidence="6 17" id="KW-0812">Transmembrane</keyword>
<evidence type="ECO:0000256" key="14">
    <source>
        <dbReference type="ARBA" id="ARBA00024688"/>
    </source>
</evidence>
<evidence type="ECO:0000256" key="9">
    <source>
        <dbReference type="ARBA" id="ARBA00022982"/>
    </source>
</evidence>
<dbReference type="GO" id="GO:0005886">
    <property type="term" value="C:plasma membrane"/>
    <property type="evidence" value="ECO:0007669"/>
    <property type="project" value="UniProtKB-SubCell"/>
</dbReference>
<evidence type="ECO:0000256" key="11">
    <source>
        <dbReference type="ARBA" id="ARBA00023004"/>
    </source>
</evidence>
<dbReference type="InterPro" id="IPR014222">
    <property type="entry name" value="Cyt_c_oxidase_su2"/>
</dbReference>
<evidence type="ECO:0000256" key="12">
    <source>
        <dbReference type="ARBA" id="ARBA00023008"/>
    </source>
</evidence>
<keyword evidence="12 18" id="KW-0186">Copper</keyword>
<keyword evidence="4 16" id="KW-0349">Heme</keyword>